<dbReference type="Proteomes" id="UP001595791">
    <property type="component" value="Unassembled WGS sequence"/>
</dbReference>
<proteinExistence type="predicted"/>
<protein>
    <submittedName>
        <fullName evidence="1">Uncharacterized protein</fullName>
    </submittedName>
</protein>
<organism evidence="1 2">
    <name type="scientific">Chitinimonas lacunae</name>
    <dbReference type="NCBI Taxonomy" id="1963018"/>
    <lineage>
        <taxon>Bacteria</taxon>
        <taxon>Pseudomonadati</taxon>
        <taxon>Pseudomonadota</taxon>
        <taxon>Betaproteobacteria</taxon>
        <taxon>Neisseriales</taxon>
        <taxon>Chitinibacteraceae</taxon>
        <taxon>Chitinimonas</taxon>
    </lineage>
</organism>
<dbReference type="EMBL" id="JBHSBU010000001">
    <property type="protein sequence ID" value="MFC4159053.1"/>
    <property type="molecule type" value="Genomic_DNA"/>
</dbReference>
<evidence type="ECO:0000313" key="2">
    <source>
        <dbReference type="Proteomes" id="UP001595791"/>
    </source>
</evidence>
<comment type="caution">
    <text evidence="1">The sequence shown here is derived from an EMBL/GenBank/DDBJ whole genome shotgun (WGS) entry which is preliminary data.</text>
</comment>
<reference evidence="2" key="1">
    <citation type="journal article" date="2019" name="Int. J. Syst. Evol. Microbiol.">
        <title>The Global Catalogue of Microorganisms (GCM) 10K type strain sequencing project: providing services to taxonomists for standard genome sequencing and annotation.</title>
        <authorList>
            <consortium name="The Broad Institute Genomics Platform"/>
            <consortium name="The Broad Institute Genome Sequencing Center for Infectious Disease"/>
            <person name="Wu L."/>
            <person name="Ma J."/>
        </authorList>
    </citation>
    <scope>NUCLEOTIDE SEQUENCE [LARGE SCALE GENOMIC DNA]</scope>
    <source>
        <strain evidence="2">LMG 29894</strain>
    </source>
</reference>
<dbReference type="RefSeq" id="WP_378162388.1">
    <property type="nucleotide sequence ID" value="NZ_JBHSBU010000001.1"/>
</dbReference>
<sequence>MTAVIPNKEKFPPDHTIDGKIFSLAYHGRVFFEEKYKNPQNTEIWPVENYEICISIYEEENCASISFCPKMEDFIEGFTFEISRQGLWENGPGVTFYLSLHDYSLIKTVSMR</sequence>
<evidence type="ECO:0000313" key="1">
    <source>
        <dbReference type="EMBL" id="MFC4159053.1"/>
    </source>
</evidence>
<name>A0ABV8MPI8_9NEIS</name>
<keyword evidence="2" id="KW-1185">Reference proteome</keyword>
<gene>
    <name evidence="1" type="ORF">ACFOW7_06745</name>
</gene>
<accession>A0ABV8MPI8</accession>